<dbReference type="Pfam" id="PF00015">
    <property type="entry name" value="MCPsignal"/>
    <property type="match status" value="1"/>
</dbReference>
<dbReference type="InterPro" id="IPR004090">
    <property type="entry name" value="Chemotax_Me-accpt_rcpt"/>
</dbReference>
<dbReference type="Proteomes" id="UP000241167">
    <property type="component" value="Unassembled WGS sequence"/>
</dbReference>
<sequence>MTDHLRSRLDFMQMDRAQRDLLASAQSDVAELIGPALDRFYAAARANSETNAFFRDAGHMNQAKAAQQSHWRRIASGRFDQDYHDSVRRIGSVHARIGLEPKWYVAAYALVVENLIKGVAQRYSPWRRLLSLFRLPAAEDVTAAIVKAALMDMELSISIYIEEAQSERTRATEALDGALKRLADGDLTAEVSGLPQSFAGLERSYNQTLARMRDTIGSVSANASAIRTGSTEVSQASNDLSRRTEQQAASLEETAAAMTEITATVHNSAAGANEANKLVRATQADAQESSKVVGDAVAAMAEIERSSQEITKIIAVIDKIAFQTNLLALNASVEAAHAGEAGRAFAVVANEVRALAQRSADAAQEIGTLISNSSKQVEGGVTLVGEAGEALARIIGSIDEVSGLVGQIALAADQQSSALAQVNIAITEMDRMTQQNAAMVEQTSAAAASLTSQAEALATETGSFRVDSSVRSGTMIRRAA</sequence>
<dbReference type="GO" id="GO:0007165">
    <property type="term" value="P:signal transduction"/>
    <property type="evidence" value="ECO:0007669"/>
    <property type="project" value="UniProtKB-KW"/>
</dbReference>
<dbReference type="SMART" id="SM00283">
    <property type="entry name" value="MA"/>
    <property type="match status" value="1"/>
</dbReference>
<dbReference type="RefSeq" id="WP_106515244.1">
    <property type="nucleotide sequence ID" value="NZ_PXYI01000009.1"/>
</dbReference>
<feature type="region of interest" description="Disordered" evidence="5">
    <location>
        <begin position="227"/>
        <end position="248"/>
    </location>
</feature>
<comment type="similarity">
    <text evidence="3">Belongs to the methyl-accepting chemotaxis (MCP) protein family.</text>
</comment>
<dbReference type="CDD" id="cd11386">
    <property type="entry name" value="MCP_signal"/>
    <property type="match status" value="1"/>
</dbReference>
<dbReference type="InterPro" id="IPR051310">
    <property type="entry name" value="MCP_chemotaxis"/>
</dbReference>
<evidence type="ECO:0000313" key="9">
    <source>
        <dbReference type="Proteomes" id="UP000241167"/>
    </source>
</evidence>
<dbReference type="GO" id="GO:0019825">
    <property type="term" value="F:oxygen binding"/>
    <property type="evidence" value="ECO:0007669"/>
    <property type="project" value="InterPro"/>
</dbReference>
<feature type="domain" description="HAMP" evidence="7">
    <location>
        <begin position="166"/>
        <end position="217"/>
    </location>
</feature>
<keyword evidence="2" id="KW-0145">Chemotaxis</keyword>
<dbReference type="SUPFAM" id="SSF46458">
    <property type="entry name" value="Globin-like"/>
    <property type="match status" value="1"/>
</dbReference>
<feature type="compositionally biased region" description="Polar residues" evidence="5">
    <location>
        <begin position="227"/>
        <end position="239"/>
    </location>
</feature>
<dbReference type="InterPro" id="IPR003660">
    <property type="entry name" value="HAMP_dom"/>
</dbReference>
<dbReference type="InterPro" id="IPR039379">
    <property type="entry name" value="Protoglobin_sensor_dom"/>
</dbReference>
<dbReference type="Gene3D" id="1.10.490.10">
    <property type="entry name" value="Globins"/>
    <property type="match status" value="1"/>
</dbReference>
<dbReference type="GO" id="GO:0020037">
    <property type="term" value="F:heme binding"/>
    <property type="evidence" value="ECO:0007669"/>
    <property type="project" value="InterPro"/>
</dbReference>
<dbReference type="InterPro" id="IPR009050">
    <property type="entry name" value="Globin-like_sf"/>
</dbReference>
<evidence type="ECO:0000259" key="7">
    <source>
        <dbReference type="PROSITE" id="PS50885"/>
    </source>
</evidence>
<dbReference type="PANTHER" id="PTHR43531:SF11">
    <property type="entry name" value="METHYL-ACCEPTING CHEMOTAXIS PROTEIN 3"/>
    <property type="match status" value="1"/>
</dbReference>
<comment type="subcellular location">
    <subcellularLocation>
        <location evidence="1">Membrane</location>
    </subcellularLocation>
</comment>
<feature type="domain" description="Methyl-accepting transducer" evidence="6">
    <location>
        <begin position="222"/>
        <end position="451"/>
    </location>
</feature>
<evidence type="ECO:0000256" key="4">
    <source>
        <dbReference type="PROSITE-ProRule" id="PRU00284"/>
    </source>
</evidence>
<dbReference type="PROSITE" id="PS50111">
    <property type="entry name" value="CHEMOTAXIS_TRANSDUC_2"/>
    <property type="match status" value="1"/>
</dbReference>
<evidence type="ECO:0000256" key="2">
    <source>
        <dbReference type="ARBA" id="ARBA00022500"/>
    </source>
</evidence>
<name>A0A2P7QH23_9SPHN</name>
<dbReference type="OrthoDB" id="5292010at2"/>
<dbReference type="InterPro" id="IPR004089">
    <property type="entry name" value="MCPsignal_dom"/>
</dbReference>
<evidence type="ECO:0000256" key="1">
    <source>
        <dbReference type="ARBA" id="ARBA00004370"/>
    </source>
</evidence>
<keyword evidence="4" id="KW-0807">Transducer</keyword>
<dbReference type="AlphaFoldDB" id="A0A2P7QH23"/>
<evidence type="ECO:0000313" key="8">
    <source>
        <dbReference type="EMBL" id="PSJ37255.1"/>
    </source>
</evidence>
<dbReference type="PROSITE" id="PS50885">
    <property type="entry name" value="HAMP"/>
    <property type="match status" value="1"/>
</dbReference>
<reference evidence="8 9" key="1">
    <citation type="submission" date="2018-03" db="EMBL/GenBank/DDBJ databases">
        <title>The draft genome of Sphingosinicella sp. GL-C-18.</title>
        <authorList>
            <person name="Liu L."/>
            <person name="Li L."/>
            <person name="Liang L."/>
            <person name="Zhang X."/>
            <person name="Wang T."/>
        </authorList>
    </citation>
    <scope>NUCLEOTIDE SEQUENCE [LARGE SCALE GENOMIC DNA]</scope>
    <source>
        <strain evidence="8 9">GL-C-18</strain>
    </source>
</reference>
<organism evidence="8 9">
    <name type="scientific">Allosphingosinicella deserti</name>
    <dbReference type="NCBI Taxonomy" id="2116704"/>
    <lineage>
        <taxon>Bacteria</taxon>
        <taxon>Pseudomonadati</taxon>
        <taxon>Pseudomonadota</taxon>
        <taxon>Alphaproteobacteria</taxon>
        <taxon>Sphingomonadales</taxon>
        <taxon>Sphingomonadaceae</taxon>
        <taxon>Allosphingosinicella</taxon>
    </lineage>
</organism>
<dbReference type="GO" id="GO:0016020">
    <property type="term" value="C:membrane"/>
    <property type="evidence" value="ECO:0007669"/>
    <property type="project" value="UniProtKB-SubCell"/>
</dbReference>
<dbReference type="GO" id="GO:0004888">
    <property type="term" value="F:transmembrane signaling receptor activity"/>
    <property type="evidence" value="ECO:0007669"/>
    <property type="project" value="InterPro"/>
</dbReference>
<protein>
    <submittedName>
        <fullName evidence="8">Chemotaxis protein</fullName>
    </submittedName>
</protein>
<comment type="caution">
    <text evidence="8">The sequence shown here is derived from an EMBL/GenBank/DDBJ whole genome shotgun (WGS) entry which is preliminary data.</text>
</comment>
<dbReference type="CDD" id="cd01068">
    <property type="entry name" value="globin_sensor"/>
    <property type="match status" value="1"/>
</dbReference>
<evidence type="ECO:0000256" key="3">
    <source>
        <dbReference type="ARBA" id="ARBA00029447"/>
    </source>
</evidence>
<dbReference type="PANTHER" id="PTHR43531">
    <property type="entry name" value="PROTEIN ICFG"/>
    <property type="match status" value="1"/>
</dbReference>
<dbReference type="Pfam" id="PF11563">
    <property type="entry name" value="Protoglobin"/>
    <property type="match status" value="1"/>
</dbReference>
<gene>
    <name evidence="8" type="ORF">C7I55_22265</name>
</gene>
<dbReference type="SUPFAM" id="SSF58104">
    <property type="entry name" value="Methyl-accepting chemotaxis protein (MCP) signaling domain"/>
    <property type="match status" value="1"/>
</dbReference>
<dbReference type="InterPro" id="IPR012292">
    <property type="entry name" value="Globin/Proto"/>
</dbReference>
<evidence type="ECO:0000259" key="6">
    <source>
        <dbReference type="PROSITE" id="PS50111"/>
    </source>
</evidence>
<keyword evidence="9" id="KW-1185">Reference proteome</keyword>
<dbReference type="FunFam" id="1.10.287.950:FF:000001">
    <property type="entry name" value="Methyl-accepting chemotaxis sensory transducer"/>
    <property type="match status" value="1"/>
</dbReference>
<accession>A0A2P7QH23</accession>
<dbReference type="EMBL" id="PXYI01000009">
    <property type="protein sequence ID" value="PSJ37255.1"/>
    <property type="molecule type" value="Genomic_DNA"/>
</dbReference>
<dbReference type="Gene3D" id="1.10.287.950">
    <property type="entry name" value="Methyl-accepting chemotaxis protein"/>
    <property type="match status" value="1"/>
</dbReference>
<dbReference type="InterPro" id="IPR044398">
    <property type="entry name" value="Globin-sensor_dom"/>
</dbReference>
<dbReference type="PRINTS" id="PR00260">
    <property type="entry name" value="CHEMTRNSDUCR"/>
</dbReference>
<proteinExistence type="inferred from homology"/>
<dbReference type="GO" id="GO:0006935">
    <property type="term" value="P:chemotaxis"/>
    <property type="evidence" value="ECO:0007669"/>
    <property type="project" value="UniProtKB-KW"/>
</dbReference>
<evidence type="ECO:0000256" key="5">
    <source>
        <dbReference type="SAM" id="MobiDB-lite"/>
    </source>
</evidence>